<dbReference type="RefSeq" id="WP_013252320.1">
    <property type="nucleotide sequence ID" value="NC_014363.1"/>
</dbReference>
<evidence type="ECO:0000313" key="2">
    <source>
        <dbReference type="Proteomes" id="UP000000333"/>
    </source>
</evidence>
<organism evidence="1 2">
    <name type="scientific">Olsenella uli (strain ATCC 49627 / DSM 7084 / CCUG 31166 / CIP 109912 / JCM 12494 / LMG 11480 / NCIMB 702895 / VPI D76D-27C)</name>
    <name type="common">Lactobacillus uli</name>
    <dbReference type="NCBI Taxonomy" id="633147"/>
    <lineage>
        <taxon>Bacteria</taxon>
        <taxon>Bacillati</taxon>
        <taxon>Actinomycetota</taxon>
        <taxon>Coriobacteriia</taxon>
        <taxon>Coriobacteriales</taxon>
        <taxon>Atopobiaceae</taxon>
        <taxon>Olsenella</taxon>
    </lineage>
</organism>
<dbReference type="AlphaFoldDB" id="E1QWR5"/>
<evidence type="ECO:0008006" key="3">
    <source>
        <dbReference type="Google" id="ProtNLM"/>
    </source>
</evidence>
<protein>
    <recommendedName>
        <fullName evidence="3">Phenolic acid decarboxylase subunit D</fullName>
    </recommendedName>
</protein>
<dbReference type="OrthoDB" id="5877746at2"/>
<dbReference type="Pfam" id="PF26358">
    <property type="entry name" value="EcdD_BsdD_detox"/>
    <property type="match status" value="1"/>
</dbReference>
<keyword evidence="2" id="KW-1185">Reference proteome</keyword>
<dbReference type="EMBL" id="CP002106">
    <property type="protein sequence ID" value="ADK68568.1"/>
    <property type="molecule type" value="Genomic_DNA"/>
</dbReference>
<dbReference type="STRING" id="633147.Olsu_1467"/>
<dbReference type="eggNOG" id="ENOG5032SBW">
    <property type="taxonomic scope" value="Bacteria"/>
</dbReference>
<gene>
    <name evidence="1" type="ordered locus">Olsu_1467</name>
</gene>
<dbReference type="KEGG" id="ols:Olsu_1467"/>
<dbReference type="Proteomes" id="UP000000333">
    <property type="component" value="Chromosome"/>
</dbReference>
<dbReference type="InterPro" id="IPR047707">
    <property type="entry name" value="VdcD-like"/>
</dbReference>
<dbReference type="PATRIC" id="fig|633147.7.peg.55"/>
<accession>E1QWR5</accession>
<proteinExistence type="predicted"/>
<name>E1QWR5_OLSUV</name>
<dbReference type="HOGENOM" id="CLU_180856_1_1_11"/>
<sequence>MKCPRCECDHISTIAKSPIPGAWEVYECDRCYYSWRSTETPHVDDVFKLTPEQIKNLQVIPAVPPLEA</sequence>
<reference evidence="1 2" key="1">
    <citation type="journal article" date="2010" name="Stand. Genomic Sci.">
        <title>Complete genome sequence of Olsenella uli type strain (VPI D76D-27C).</title>
        <authorList>
            <person name="Goker M."/>
            <person name="Held B."/>
            <person name="Lucas S."/>
            <person name="Nolan M."/>
            <person name="Yasawong M."/>
            <person name="Glavina Del Rio T."/>
            <person name="Tice H."/>
            <person name="Cheng J.F."/>
            <person name="Bruce D."/>
            <person name="Detter J.C."/>
            <person name="Tapia R."/>
            <person name="Han C."/>
            <person name="Goodwin L."/>
            <person name="Pitluck S."/>
            <person name="Liolios K."/>
            <person name="Ivanova N."/>
            <person name="Mavromatis K."/>
            <person name="Mikhailova N."/>
            <person name="Pati A."/>
            <person name="Chen A."/>
            <person name="Palaniappan K."/>
            <person name="Land M."/>
            <person name="Hauser L."/>
            <person name="Chang Y.J."/>
            <person name="Jeffries C.D."/>
            <person name="Rohde M."/>
            <person name="Sikorski J."/>
            <person name="Pukall R."/>
            <person name="Woyke T."/>
            <person name="Bristow J."/>
            <person name="Eisen J.A."/>
            <person name="Markowitz V."/>
            <person name="Hugenholtz P."/>
            <person name="Kyrpides N.C."/>
            <person name="Klenk H.P."/>
            <person name="Lapidus A."/>
        </authorList>
    </citation>
    <scope>NUCLEOTIDE SEQUENCE [LARGE SCALE GENOMIC DNA]</scope>
    <source>
        <strain evidence="2">ATCC 49627 / DSM 7084 / CIP 109912 / JCM 12494 / NCIMB 702895 / VPI D76D-27C</strain>
    </source>
</reference>
<dbReference type="NCBIfam" id="NF041205">
    <property type="entry name" value="VdcD"/>
    <property type="match status" value="1"/>
</dbReference>
<dbReference type="GeneID" id="78512858"/>
<evidence type="ECO:0000313" key="1">
    <source>
        <dbReference type="EMBL" id="ADK68568.1"/>
    </source>
</evidence>